<dbReference type="EMBL" id="CAFAAB010000020">
    <property type="protein sequence ID" value="CAB4777547.1"/>
    <property type="molecule type" value="Genomic_DNA"/>
</dbReference>
<dbReference type="GO" id="GO:0017148">
    <property type="term" value="P:negative regulation of translation"/>
    <property type="evidence" value="ECO:0007669"/>
    <property type="project" value="TreeGrafter"/>
</dbReference>
<organism evidence="2">
    <name type="scientific">freshwater metagenome</name>
    <dbReference type="NCBI Taxonomy" id="449393"/>
    <lineage>
        <taxon>unclassified sequences</taxon>
        <taxon>metagenomes</taxon>
        <taxon>ecological metagenomes</taxon>
    </lineage>
</organism>
<dbReference type="HAMAP" id="MF_01477">
    <property type="entry name" value="Iojap_RsfS"/>
    <property type="match status" value="1"/>
</dbReference>
<protein>
    <submittedName>
        <fullName evidence="2">Unannotated protein</fullName>
    </submittedName>
</protein>
<dbReference type="InterPro" id="IPR004394">
    <property type="entry name" value="Iojap/RsfS/C7orf30"/>
</dbReference>
<gene>
    <name evidence="2" type="ORF">UFOPK2958_00294</name>
</gene>
<evidence type="ECO:0000313" key="2">
    <source>
        <dbReference type="EMBL" id="CAB4777547.1"/>
    </source>
</evidence>
<accession>A0A6J6W4B3</accession>
<dbReference type="PANTHER" id="PTHR21043">
    <property type="entry name" value="IOJAP SUPERFAMILY ORTHOLOG"/>
    <property type="match status" value="1"/>
</dbReference>
<dbReference type="Gene3D" id="3.30.460.10">
    <property type="entry name" value="Beta Polymerase, domain 2"/>
    <property type="match status" value="1"/>
</dbReference>
<dbReference type="Pfam" id="PF02410">
    <property type="entry name" value="RsfS"/>
    <property type="match status" value="1"/>
</dbReference>
<dbReference type="PANTHER" id="PTHR21043:SF0">
    <property type="entry name" value="MITOCHONDRIAL ASSEMBLY OF RIBOSOMAL LARGE SUBUNIT PROTEIN 1"/>
    <property type="match status" value="1"/>
</dbReference>
<comment type="similarity">
    <text evidence="1">Belongs to the Iojap/RsfS family.</text>
</comment>
<dbReference type="SUPFAM" id="SSF81301">
    <property type="entry name" value="Nucleotidyltransferase"/>
    <property type="match status" value="1"/>
</dbReference>
<proteinExistence type="inferred from homology"/>
<sequence length="152" mass="16785">MGNPGPRSTHRSLSRHVGVTRGLALKPETSAAPLPAWPIPVSTHDLLEAAVAGAAEKIGLNTTVLYCGELIDAFDALVIVSGRNDRQVRAIAEEIERLGQLQGRKTLREEGWSDGRWVALDYGDVIVHVFEEEAREYYDLEHLWSAAPTYRP</sequence>
<dbReference type="GO" id="GO:0090071">
    <property type="term" value="P:negative regulation of ribosome biogenesis"/>
    <property type="evidence" value="ECO:0007669"/>
    <property type="project" value="TreeGrafter"/>
</dbReference>
<dbReference type="NCBIfam" id="TIGR00090">
    <property type="entry name" value="rsfS_iojap_ybeB"/>
    <property type="match status" value="1"/>
</dbReference>
<dbReference type="InterPro" id="IPR043519">
    <property type="entry name" value="NT_sf"/>
</dbReference>
<dbReference type="GO" id="GO:0043023">
    <property type="term" value="F:ribosomal large subunit binding"/>
    <property type="evidence" value="ECO:0007669"/>
    <property type="project" value="TreeGrafter"/>
</dbReference>
<evidence type="ECO:0000256" key="1">
    <source>
        <dbReference type="ARBA" id="ARBA00010574"/>
    </source>
</evidence>
<name>A0A6J6W4B3_9ZZZZ</name>
<dbReference type="AlphaFoldDB" id="A0A6J6W4B3"/>
<reference evidence="2" key="1">
    <citation type="submission" date="2020-05" db="EMBL/GenBank/DDBJ databases">
        <authorList>
            <person name="Chiriac C."/>
            <person name="Salcher M."/>
            <person name="Ghai R."/>
            <person name="Kavagutti S V."/>
        </authorList>
    </citation>
    <scope>NUCLEOTIDE SEQUENCE</scope>
</reference>